<dbReference type="Pfam" id="PF00571">
    <property type="entry name" value="CBS"/>
    <property type="match status" value="2"/>
</dbReference>
<dbReference type="CDD" id="cd04623">
    <property type="entry name" value="CBS_pair_bac_euk"/>
    <property type="match status" value="1"/>
</dbReference>
<dbReference type="EMBL" id="LPXO01000002">
    <property type="protein sequence ID" value="KUF11852.1"/>
    <property type="molecule type" value="Genomic_DNA"/>
</dbReference>
<dbReference type="SUPFAM" id="SSF54631">
    <property type="entry name" value="CBS-domain pair"/>
    <property type="match status" value="1"/>
</dbReference>
<dbReference type="RefSeq" id="WP_058860969.1">
    <property type="nucleotide sequence ID" value="NZ_LPXO01000002.1"/>
</dbReference>
<dbReference type="Proteomes" id="UP000054396">
    <property type="component" value="Unassembled WGS sequence"/>
</dbReference>
<evidence type="ECO:0000256" key="2">
    <source>
        <dbReference type="PROSITE-ProRule" id="PRU00703"/>
    </source>
</evidence>
<feature type="domain" description="CBS" evidence="3">
    <location>
        <begin position="77"/>
        <end position="132"/>
    </location>
</feature>
<evidence type="ECO:0000259" key="3">
    <source>
        <dbReference type="PROSITE" id="PS51371"/>
    </source>
</evidence>
<dbReference type="GO" id="GO:0016301">
    <property type="term" value="F:kinase activity"/>
    <property type="evidence" value="ECO:0007669"/>
    <property type="project" value="UniProtKB-KW"/>
</dbReference>
<accession>A0A0W7WMP6</accession>
<protein>
    <submittedName>
        <fullName evidence="4">Histidine kinase</fullName>
    </submittedName>
</protein>
<dbReference type="InterPro" id="IPR051257">
    <property type="entry name" value="Diverse_CBS-Domain"/>
</dbReference>
<feature type="domain" description="CBS" evidence="3">
    <location>
        <begin position="11"/>
        <end position="67"/>
    </location>
</feature>
<evidence type="ECO:0000256" key="1">
    <source>
        <dbReference type="ARBA" id="ARBA00023122"/>
    </source>
</evidence>
<keyword evidence="1 2" id="KW-0129">CBS domain</keyword>
<proteinExistence type="predicted"/>
<dbReference type="AlphaFoldDB" id="A0A0W7WMP6"/>
<dbReference type="InterPro" id="IPR046342">
    <property type="entry name" value="CBS_dom_sf"/>
</dbReference>
<dbReference type="InterPro" id="IPR044725">
    <property type="entry name" value="CBSX3_CBS_dom"/>
</dbReference>
<keyword evidence="4" id="KW-0418">Kinase</keyword>
<gene>
    <name evidence="4" type="ORF">AVJ23_04525</name>
</gene>
<evidence type="ECO:0000313" key="4">
    <source>
        <dbReference type="EMBL" id="KUF11852.1"/>
    </source>
</evidence>
<sequence>MQVQQILKTKGTDGVFTVTPGTLVSDAAKILSEKRIGTVVISSDGSAADGILSERDIVRELAEKGATCLNSPVDNYMTRDLQTCTRADLADDVLARMTEGRFRHMPVVEDGKMVGLITLGDVVKARLAELAMEKSALEGMITSQW</sequence>
<name>A0A0W7WMP6_9RHOB</name>
<dbReference type="Gene3D" id="3.10.580.10">
    <property type="entry name" value="CBS-domain"/>
    <property type="match status" value="1"/>
</dbReference>
<dbReference type="OrthoDB" id="9807125at2"/>
<dbReference type="InterPro" id="IPR000644">
    <property type="entry name" value="CBS_dom"/>
</dbReference>
<dbReference type="STRING" id="1685382.AVJ23_04525"/>
<keyword evidence="4" id="KW-0808">Transferase</keyword>
<reference evidence="4 5" key="1">
    <citation type="submission" date="2015-12" db="EMBL/GenBank/DDBJ databases">
        <authorList>
            <person name="Shamseldin A."/>
            <person name="Moawad H."/>
            <person name="Abd El-Rahim W.M."/>
            <person name="Sadowsky M.J."/>
        </authorList>
    </citation>
    <scope>NUCLEOTIDE SEQUENCE [LARGE SCALE GENOMIC DNA]</scope>
    <source>
        <strain evidence="4 5">SJ5A-1</strain>
    </source>
</reference>
<keyword evidence="5" id="KW-1185">Reference proteome</keyword>
<dbReference type="PROSITE" id="PS51371">
    <property type="entry name" value="CBS"/>
    <property type="match status" value="2"/>
</dbReference>
<dbReference type="PANTHER" id="PTHR43080">
    <property type="entry name" value="CBS DOMAIN-CONTAINING PROTEIN CBSX3, MITOCHONDRIAL"/>
    <property type="match status" value="1"/>
</dbReference>
<evidence type="ECO:0000313" key="5">
    <source>
        <dbReference type="Proteomes" id="UP000054396"/>
    </source>
</evidence>
<comment type="caution">
    <text evidence="4">The sequence shown here is derived from an EMBL/GenBank/DDBJ whole genome shotgun (WGS) entry which is preliminary data.</text>
</comment>
<dbReference type="SMART" id="SM00116">
    <property type="entry name" value="CBS"/>
    <property type="match status" value="2"/>
</dbReference>
<dbReference type="PANTHER" id="PTHR43080:SF2">
    <property type="entry name" value="CBS DOMAIN-CONTAINING PROTEIN"/>
    <property type="match status" value="1"/>
</dbReference>
<organism evidence="4 5">
    <name type="scientific">Pseudoponticoccus marisrubri</name>
    <dbReference type="NCBI Taxonomy" id="1685382"/>
    <lineage>
        <taxon>Bacteria</taxon>
        <taxon>Pseudomonadati</taxon>
        <taxon>Pseudomonadota</taxon>
        <taxon>Alphaproteobacteria</taxon>
        <taxon>Rhodobacterales</taxon>
        <taxon>Roseobacteraceae</taxon>
        <taxon>Pseudoponticoccus</taxon>
    </lineage>
</organism>